<feature type="compositionally biased region" description="Acidic residues" evidence="1">
    <location>
        <begin position="164"/>
        <end position="211"/>
    </location>
</feature>
<dbReference type="Proteomes" id="UP000039324">
    <property type="component" value="Unassembled WGS sequence"/>
</dbReference>
<dbReference type="AlphaFoldDB" id="A0A0G4IH46"/>
<accession>A0A0G4IH46</accession>
<organism evidence="2 3">
    <name type="scientific">Plasmodiophora brassicae</name>
    <name type="common">Clubroot disease agent</name>
    <dbReference type="NCBI Taxonomy" id="37360"/>
    <lineage>
        <taxon>Eukaryota</taxon>
        <taxon>Sar</taxon>
        <taxon>Rhizaria</taxon>
        <taxon>Endomyxa</taxon>
        <taxon>Phytomyxea</taxon>
        <taxon>Plasmodiophorida</taxon>
        <taxon>Plasmodiophoridae</taxon>
        <taxon>Plasmodiophora</taxon>
    </lineage>
</organism>
<name>A0A0G4IH46_PLABS</name>
<keyword evidence="3" id="KW-1185">Reference proteome</keyword>
<protein>
    <submittedName>
        <fullName evidence="2">Uncharacterized protein</fullName>
    </submittedName>
</protein>
<reference evidence="2 3" key="1">
    <citation type="submission" date="2015-02" db="EMBL/GenBank/DDBJ databases">
        <authorList>
            <person name="Chooi Y.-H."/>
        </authorList>
    </citation>
    <scope>NUCLEOTIDE SEQUENCE [LARGE SCALE GENOMIC DNA]</scope>
    <source>
        <strain evidence="2">E3</strain>
    </source>
</reference>
<evidence type="ECO:0000256" key="1">
    <source>
        <dbReference type="SAM" id="MobiDB-lite"/>
    </source>
</evidence>
<dbReference type="EMBL" id="CDSF01000001">
    <property type="protein sequence ID" value="CEO94402.1"/>
    <property type="molecule type" value="Genomic_DNA"/>
</dbReference>
<evidence type="ECO:0000313" key="2">
    <source>
        <dbReference type="EMBL" id="CEO94402.1"/>
    </source>
</evidence>
<proteinExistence type="predicted"/>
<evidence type="ECO:0000313" key="3">
    <source>
        <dbReference type="Proteomes" id="UP000039324"/>
    </source>
</evidence>
<gene>
    <name evidence="2" type="ORF">PBRA_000187</name>
</gene>
<feature type="region of interest" description="Disordered" evidence="1">
    <location>
        <begin position="164"/>
        <end position="215"/>
    </location>
</feature>
<sequence>MNADVLASCISFIAHPGNIDACFRVSRLYRQATVLSLCRRPSSPTYAVRWAARMGHCALALDVVGTDVRLAAICLRTALRYGHSRTVTAVLRRVEQERLSEQFWAPDFWTDIELARALLKAASLPCVDLVRAIMNIHMRDEYPFWVTSSPSAMYCEGCLVYGDDESDYSDEETDDDGEESDDDDESDEYDEESVEDDDPDEYDDESDEYDGQSEGYVGERKRRMPLCDCLKDLHCRQHCIKAIWTAFKAERFDVLEALLLGTGDDLYLVTVKLLSRSAIQHQSLEHVQYFLRHPMIELAVWHDWNRTRALLARHRRWQLLEELFRRHVDMRIIEAIADDEEHYREYYRGSPEPTERPDWVRRFNERCAALGFPGLTPPPPPTRKTALPDVNLPEFVFLTIRL</sequence>